<gene>
    <name evidence="1" type="ORF">AU894_17560</name>
    <name evidence="2" type="ORF">DOV67_16760</name>
</gene>
<dbReference type="Proteomes" id="UP000839708">
    <property type="component" value="Unassembled WGS sequence"/>
</dbReference>
<comment type="caution">
    <text evidence="1">The sequence shown here is derived from an EMBL/GenBank/DDBJ whole genome shotgun (WGS) entry which is preliminary data.</text>
</comment>
<evidence type="ECO:0000313" key="2">
    <source>
        <dbReference type="EMBL" id="EBR8573197.1"/>
    </source>
</evidence>
<dbReference type="EMBL" id="AAAFYZ010000048">
    <property type="protein sequence ID" value="EAB8478003.1"/>
    <property type="molecule type" value="Genomic_DNA"/>
</dbReference>
<accession>A0A3Y9C218</accession>
<evidence type="ECO:0000313" key="1">
    <source>
        <dbReference type="EMBL" id="EAB8478003.1"/>
    </source>
</evidence>
<dbReference type="InterPro" id="IPR021055">
    <property type="entry name" value="T4BSS_IcmL/DotI"/>
</dbReference>
<reference evidence="1" key="1">
    <citation type="submission" date="2018-08" db="EMBL/GenBank/DDBJ databases">
        <authorList>
            <person name="Ashton P.M."/>
            <person name="Dallman T."/>
            <person name="Nair S."/>
            <person name="De Pinna E."/>
            <person name="Peters T."/>
            <person name="Grant K."/>
        </authorList>
    </citation>
    <scope>NUCLEOTIDE SEQUENCE [LARGE SCALE GENOMIC DNA]</scope>
    <source>
        <strain evidence="1">43913</strain>
        <strain evidence="2">498895</strain>
    </source>
</reference>
<dbReference type="AlphaFoldDB" id="A0A3Y9C218"/>
<proteinExistence type="predicted"/>
<dbReference type="Pfam" id="PF11393">
    <property type="entry name" value="T4BSS_DotI_IcmL"/>
    <property type="match status" value="1"/>
</dbReference>
<protein>
    <submittedName>
        <fullName evidence="1">Conjugal transfer protein TraM</fullName>
    </submittedName>
</protein>
<dbReference type="Proteomes" id="UP000839644">
    <property type="component" value="Unassembled WGS sequence"/>
</dbReference>
<sequence>MQKSEQRAALLPRMIKLSFNTSFALILSLLGNGIQYWRSATVERQYFATDNGRLVRLAPTSQPGWSQNEVMAFGSETLTSAFNLDFVHYRSQISSLSPRFSDGGFNGYVNALQTSNILDAIKKERMNLTGTVGAGVLVRQGQLSNGTWFWTFQYPVSLRLVGQTTSRPEQTFTFEITLQRVDPRLKPAGIEIRQMISRNAPSTP</sequence>
<organism evidence="1">
    <name type="scientific">Salmonella enterica subsp. enterica serovar Java</name>
    <dbReference type="NCBI Taxonomy" id="224729"/>
    <lineage>
        <taxon>Bacteria</taxon>
        <taxon>Pseudomonadati</taxon>
        <taxon>Pseudomonadota</taxon>
        <taxon>Gammaproteobacteria</taxon>
        <taxon>Enterobacterales</taxon>
        <taxon>Enterobacteriaceae</taxon>
        <taxon>Salmonella</taxon>
    </lineage>
</organism>
<name>A0A3Y9C218_SALEB</name>
<dbReference type="EMBL" id="AAGTQF010000046">
    <property type="protein sequence ID" value="EBR8573197.1"/>
    <property type="molecule type" value="Genomic_DNA"/>
</dbReference>
<dbReference type="CDD" id="cd16385">
    <property type="entry name" value="IcmL"/>
    <property type="match status" value="1"/>
</dbReference>